<evidence type="ECO:0000256" key="6">
    <source>
        <dbReference type="ARBA" id="ARBA00022989"/>
    </source>
</evidence>
<dbReference type="Pfam" id="PF00858">
    <property type="entry name" value="ASC"/>
    <property type="match status" value="1"/>
</dbReference>
<keyword evidence="5 12" id="KW-0812">Transmembrane</keyword>
<evidence type="ECO:0000313" key="14">
    <source>
        <dbReference type="EMBL" id="CAH1972366.1"/>
    </source>
</evidence>
<comment type="similarity">
    <text evidence="2 12">Belongs to the amiloride-sensitive sodium channel (TC 1.A.6) family.</text>
</comment>
<keyword evidence="10 12" id="KW-0739">Sodium transport</keyword>
<evidence type="ECO:0000256" key="13">
    <source>
        <dbReference type="SAM" id="Phobius"/>
    </source>
</evidence>
<dbReference type="Gene3D" id="2.60.470.10">
    <property type="entry name" value="Acid-sensing ion channels like domains"/>
    <property type="match status" value="1"/>
</dbReference>
<evidence type="ECO:0000256" key="5">
    <source>
        <dbReference type="ARBA" id="ARBA00022692"/>
    </source>
</evidence>
<keyword evidence="15" id="KW-1185">Reference proteome</keyword>
<evidence type="ECO:0000256" key="8">
    <source>
        <dbReference type="ARBA" id="ARBA00023065"/>
    </source>
</evidence>
<feature type="transmembrane region" description="Helical" evidence="13">
    <location>
        <begin position="106"/>
        <end position="128"/>
    </location>
</feature>
<protein>
    <submittedName>
        <fullName evidence="14">Uncharacterized protein</fullName>
    </submittedName>
</protein>
<evidence type="ECO:0000256" key="12">
    <source>
        <dbReference type="RuleBase" id="RU000679"/>
    </source>
</evidence>
<comment type="subcellular location">
    <subcellularLocation>
        <location evidence="1">Membrane</location>
        <topology evidence="1">Multi-pass membrane protein</topology>
    </subcellularLocation>
</comment>
<keyword evidence="9 13" id="KW-0472">Membrane</keyword>
<proteinExistence type="inferred from homology"/>
<sequence>MLNTVKVRIEIPISTITMLIACTVHAINSHMNHSIMPYAISNGVELSDQDLKDPTSQSNRQDKNVRKRQAKFHLNGAKRYFREYCENTSIHGFKYLAENRTVCERIIWFLLISLSIAACGFWIIRIYYKYVTSPVIVSFATKESPLHAIPFPAVTVCPMTKVRKSVFNFTRVVYDIMDEKNITDEEQLYGQYLSLVCYYGQKYFRPNNTFNADDFYEKIDQMKLNISEYTDGCQFLVDADVSCQKMFQPIILDESVCYTFNMLDRTDIFQDKVFHFKNYHVTAKSPHWDIDKGYTNVTDAFKTYPYNAYLAGYGNGLQITFKQPASELDYMCLQSLQGFSVALHAPHVLPQLNKQFFQVSFGDSVMAAVQPKMMKTSQKVRKYHPDTRECYFTNEKYLTYFKQYTPSNCRLECYTNYTLEMCKCVQFFMPRNKTTPICGNGQRKCIKKVEFLLKVWQLKYTANQKSDTYFCDCKPSCVDITYMVEHSQSIWNYKELHLARRRKPVNESYLYARLTIFFKQESFLTSERNELYGPTDFLANFGGLLGLFTGFSFLSLAEIIYFLSVRICCNFRLYNIWTGPKN</sequence>
<evidence type="ECO:0000256" key="7">
    <source>
        <dbReference type="ARBA" id="ARBA00023053"/>
    </source>
</evidence>
<dbReference type="PROSITE" id="PS01206">
    <property type="entry name" value="ASC"/>
    <property type="match status" value="1"/>
</dbReference>
<dbReference type="AlphaFoldDB" id="A0A9P0KFY2"/>
<keyword evidence="6 13" id="KW-1133">Transmembrane helix</keyword>
<dbReference type="PRINTS" id="PR01078">
    <property type="entry name" value="AMINACHANNEL"/>
</dbReference>
<comment type="caution">
    <text evidence="14">The sequence shown here is derived from an EMBL/GenBank/DDBJ whole genome shotgun (WGS) entry which is preliminary data.</text>
</comment>
<dbReference type="PANTHER" id="PTHR11690:SF288">
    <property type="entry name" value="AMILORIDE-SENSITIVE NA+ CHANNEL-RELATED"/>
    <property type="match status" value="1"/>
</dbReference>
<dbReference type="OrthoDB" id="6021021at2759"/>
<accession>A0A9P0KFY2</accession>
<evidence type="ECO:0000256" key="10">
    <source>
        <dbReference type="ARBA" id="ARBA00023201"/>
    </source>
</evidence>
<dbReference type="Gene3D" id="1.10.287.770">
    <property type="entry name" value="YojJ-like"/>
    <property type="match status" value="1"/>
</dbReference>
<name>A0A9P0KFY2_ACAOB</name>
<evidence type="ECO:0000256" key="3">
    <source>
        <dbReference type="ARBA" id="ARBA00022448"/>
    </source>
</evidence>
<evidence type="ECO:0000256" key="1">
    <source>
        <dbReference type="ARBA" id="ARBA00004141"/>
    </source>
</evidence>
<dbReference type="GO" id="GO:0015280">
    <property type="term" value="F:ligand-gated sodium channel activity"/>
    <property type="evidence" value="ECO:0007669"/>
    <property type="project" value="TreeGrafter"/>
</dbReference>
<dbReference type="EMBL" id="CAKOFQ010006798">
    <property type="protein sequence ID" value="CAH1972366.1"/>
    <property type="molecule type" value="Genomic_DNA"/>
</dbReference>
<gene>
    <name evidence="14" type="ORF">ACAOBT_LOCUS9964</name>
</gene>
<organism evidence="14 15">
    <name type="scientific">Acanthoscelides obtectus</name>
    <name type="common">Bean weevil</name>
    <name type="synonym">Bruchus obtectus</name>
    <dbReference type="NCBI Taxonomy" id="200917"/>
    <lineage>
        <taxon>Eukaryota</taxon>
        <taxon>Metazoa</taxon>
        <taxon>Ecdysozoa</taxon>
        <taxon>Arthropoda</taxon>
        <taxon>Hexapoda</taxon>
        <taxon>Insecta</taxon>
        <taxon>Pterygota</taxon>
        <taxon>Neoptera</taxon>
        <taxon>Endopterygota</taxon>
        <taxon>Coleoptera</taxon>
        <taxon>Polyphaga</taxon>
        <taxon>Cucujiformia</taxon>
        <taxon>Chrysomeloidea</taxon>
        <taxon>Chrysomelidae</taxon>
        <taxon>Bruchinae</taxon>
        <taxon>Bruchini</taxon>
        <taxon>Acanthoscelides</taxon>
    </lineage>
</organism>
<evidence type="ECO:0000256" key="9">
    <source>
        <dbReference type="ARBA" id="ARBA00023136"/>
    </source>
</evidence>
<dbReference type="PANTHER" id="PTHR11690">
    <property type="entry name" value="AMILORIDE-SENSITIVE SODIUM CHANNEL-RELATED"/>
    <property type="match status" value="1"/>
</dbReference>
<evidence type="ECO:0000256" key="11">
    <source>
        <dbReference type="ARBA" id="ARBA00023303"/>
    </source>
</evidence>
<dbReference type="Proteomes" id="UP001152888">
    <property type="component" value="Unassembled WGS sequence"/>
</dbReference>
<dbReference type="InterPro" id="IPR001873">
    <property type="entry name" value="ENaC"/>
</dbReference>
<evidence type="ECO:0000256" key="4">
    <source>
        <dbReference type="ARBA" id="ARBA00022461"/>
    </source>
</evidence>
<keyword evidence="8 12" id="KW-0406">Ion transport</keyword>
<reference evidence="14" key="1">
    <citation type="submission" date="2022-03" db="EMBL/GenBank/DDBJ databases">
        <authorList>
            <person name="Sayadi A."/>
        </authorList>
    </citation>
    <scope>NUCLEOTIDE SEQUENCE</scope>
</reference>
<keyword evidence="3 12" id="KW-0813">Transport</keyword>
<evidence type="ECO:0000256" key="2">
    <source>
        <dbReference type="ARBA" id="ARBA00007193"/>
    </source>
</evidence>
<keyword evidence="7" id="KW-0915">Sodium</keyword>
<keyword evidence="11 12" id="KW-0407">Ion channel</keyword>
<dbReference type="InterPro" id="IPR020903">
    <property type="entry name" value="ENaC_CS"/>
</dbReference>
<dbReference type="PROSITE" id="PS51257">
    <property type="entry name" value="PROKAR_LIPOPROTEIN"/>
    <property type="match status" value="1"/>
</dbReference>
<evidence type="ECO:0000313" key="15">
    <source>
        <dbReference type="Proteomes" id="UP001152888"/>
    </source>
</evidence>
<dbReference type="GO" id="GO:0005886">
    <property type="term" value="C:plasma membrane"/>
    <property type="evidence" value="ECO:0007669"/>
    <property type="project" value="TreeGrafter"/>
</dbReference>
<keyword evidence="4 12" id="KW-0894">Sodium channel</keyword>
<feature type="transmembrane region" description="Helical" evidence="13">
    <location>
        <begin position="537"/>
        <end position="563"/>
    </location>
</feature>